<protein>
    <submittedName>
        <fullName evidence="1">Uncharacterized protein</fullName>
    </submittedName>
</protein>
<sequence length="334" mass="38767">MNTILNRVLDESLHELLGKKTTEGLQEIASLFPQLFSSYYLEIRDLASHELSRLDLLCAIDHQSPRKRTNFIDNRWLPLIENLRSTYAKLKSLDEFTPFLWLEFDNILVNKPETIAAPGVHYCLEPGYPEQLAEKKAQLSHYKPYVFSMGLCQQYHSEASLTLSRLFKHLPLSGHIIHISFMQQRKPATTKLYISMHQDEVIKYLEKVHFPGDVKEVEKMLLFWRDINDSPYLFFDLAVGDTLFDHFALVSSPVYFDELNNKFSFLENKAELSNKLCKKLASSGLITQQKSSLIQQWSSSKFELAWTWVDFKLVKEPNRAVYSKAYLGLQSCVN</sequence>
<accession>A0A8I2KNF3</accession>
<name>A0A8I2KNF3_9GAMM</name>
<proteinExistence type="predicted"/>
<dbReference type="Proteomes" id="UP000646877">
    <property type="component" value="Unassembled WGS sequence"/>
</dbReference>
<evidence type="ECO:0000313" key="1">
    <source>
        <dbReference type="EMBL" id="NLR23719.1"/>
    </source>
</evidence>
<dbReference type="EMBL" id="WEIA01000018">
    <property type="protein sequence ID" value="NLR23719.1"/>
    <property type="molecule type" value="Genomic_DNA"/>
</dbReference>
<reference evidence="1" key="1">
    <citation type="submission" date="2019-10" db="EMBL/GenBank/DDBJ databases">
        <authorList>
            <person name="Paulsen S."/>
        </authorList>
    </citation>
    <scope>NUCLEOTIDE SEQUENCE</scope>
    <source>
        <strain evidence="1">LMG 19692</strain>
    </source>
</reference>
<dbReference type="AlphaFoldDB" id="A0A8I2KNF3"/>
<gene>
    <name evidence="1" type="ORF">F9Y85_20825</name>
</gene>
<organism evidence="1 2">
    <name type="scientific">Pseudoalteromonas maricaloris</name>
    <dbReference type="NCBI Taxonomy" id="184924"/>
    <lineage>
        <taxon>Bacteria</taxon>
        <taxon>Pseudomonadati</taxon>
        <taxon>Pseudomonadota</taxon>
        <taxon>Gammaproteobacteria</taxon>
        <taxon>Alteromonadales</taxon>
        <taxon>Pseudoalteromonadaceae</taxon>
        <taxon>Pseudoalteromonas</taxon>
    </lineage>
</organism>
<comment type="caution">
    <text evidence="1">The sequence shown here is derived from an EMBL/GenBank/DDBJ whole genome shotgun (WGS) entry which is preliminary data.</text>
</comment>
<evidence type="ECO:0000313" key="2">
    <source>
        <dbReference type="Proteomes" id="UP000646877"/>
    </source>
</evidence>